<sequence>MNEFKKKYIADFTLVTSADKGDLALLLKTLIELNSEFGVSVKSLLFCYEPFSTISIGISYEDAIAVIRGELSEDAYIERNRRGRK</sequence>
<dbReference type="Proteomes" id="UP000520291">
    <property type="component" value="Unassembled WGS sequence"/>
</dbReference>
<comment type="caution">
    <text evidence="1">The sequence shown here is derived from an EMBL/GenBank/DDBJ whole genome shotgun (WGS) entry which is preliminary data.</text>
</comment>
<protein>
    <submittedName>
        <fullName evidence="1">Uncharacterized protein</fullName>
    </submittedName>
</protein>
<evidence type="ECO:0000313" key="1">
    <source>
        <dbReference type="EMBL" id="NME85367.1"/>
    </source>
</evidence>
<reference evidence="1 2" key="1">
    <citation type="submission" date="2020-04" db="EMBL/GenBank/DDBJ databases">
        <authorList>
            <person name="Hitch T.C.A."/>
            <person name="Wylensek D."/>
            <person name="Clavel T."/>
        </authorList>
    </citation>
    <scope>NUCLEOTIDE SEQUENCE [LARGE SCALE GENOMIC DNA]</scope>
    <source>
        <strain evidence="1 2">WCA3-601-WT-5E</strain>
    </source>
</reference>
<proteinExistence type="predicted"/>
<evidence type="ECO:0000313" key="2">
    <source>
        <dbReference type="Proteomes" id="UP000520291"/>
    </source>
</evidence>
<organism evidence="1 2">
    <name type="scientific">Bacteroides eggerthii</name>
    <dbReference type="NCBI Taxonomy" id="28111"/>
    <lineage>
        <taxon>Bacteria</taxon>
        <taxon>Pseudomonadati</taxon>
        <taxon>Bacteroidota</taxon>
        <taxon>Bacteroidia</taxon>
        <taxon>Bacteroidales</taxon>
        <taxon>Bacteroidaceae</taxon>
        <taxon>Bacteroides</taxon>
    </lineage>
</organism>
<gene>
    <name evidence="1" type="ORF">HF841_04920</name>
</gene>
<name>A0A7X9XHF4_9BACE</name>
<dbReference type="EMBL" id="JABAGL010000005">
    <property type="protein sequence ID" value="NME85367.1"/>
    <property type="molecule type" value="Genomic_DNA"/>
</dbReference>
<dbReference type="AlphaFoldDB" id="A0A7X9XHF4"/>
<dbReference type="RefSeq" id="WP_118364173.1">
    <property type="nucleotide sequence ID" value="NZ_JABAGL010000005.1"/>
</dbReference>
<accession>A0A7X9XHF4</accession>